<sequence>MRIFAAALAIASAVPLEETLLYDFQEKNIDGELVEFGERYAGRVTIVTNVASE</sequence>
<dbReference type="AlphaFoldDB" id="E4WTC4"/>
<protein>
    <recommendedName>
        <fullName evidence="3">Glutathione peroxidase</fullName>
    </recommendedName>
</protein>
<name>E4WTC4_OIKDI</name>
<proteinExistence type="predicted"/>
<dbReference type="Proteomes" id="UP000001307">
    <property type="component" value="Unassembled WGS sequence"/>
</dbReference>
<gene>
    <name evidence="1" type="ORF">GSOID_T00005988001</name>
</gene>
<evidence type="ECO:0008006" key="3">
    <source>
        <dbReference type="Google" id="ProtNLM"/>
    </source>
</evidence>
<dbReference type="EMBL" id="FN653016">
    <property type="protein sequence ID" value="CBY06915.1"/>
    <property type="molecule type" value="Genomic_DNA"/>
</dbReference>
<dbReference type="InParanoid" id="E4WTC4"/>
<evidence type="ECO:0000313" key="2">
    <source>
        <dbReference type="Proteomes" id="UP000001307"/>
    </source>
</evidence>
<reference evidence="1" key="1">
    <citation type="journal article" date="2010" name="Science">
        <title>Plasticity of animal genome architecture unmasked by rapid evolution of a pelagic tunicate.</title>
        <authorList>
            <person name="Denoeud F."/>
            <person name="Henriet S."/>
            <person name="Mungpakdee S."/>
            <person name="Aury J.M."/>
            <person name="Da Silva C."/>
            <person name="Brinkmann H."/>
            <person name="Mikhaleva J."/>
            <person name="Olsen L.C."/>
            <person name="Jubin C."/>
            <person name="Canestro C."/>
            <person name="Bouquet J.M."/>
            <person name="Danks G."/>
            <person name="Poulain J."/>
            <person name="Campsteijn C."/>
            <person name="Adamski M."/>
            <person name="Cross I."/>
            <person name="Yadetie F."/>
            <person name="Muffato M."/>
            <person name="Louis A."/>
            <person name="Butcher S."/>
            <person name="Tsagkogeorga G."/>
            <person name="Konrad A."/>
            <person name="Singh S."/>
            <person name="Jensen M.F."/>
            <person name="Cong E.H."/>
            <person name="Eikeseth-Otteraa H."/>
            <person name="Noel B."/>
            <person name="Anthouard V."/>
            <person name="Porcel B.M."/>
            <person name="Kachouri-Lafond R."/>
            <person name="Nishino A."/>
            <person name="Ugolini M."/>
            <person name="Chourrout P."/>
            <person name="Nishida H."/>
            <person name="Aasland R."/>
            <person name="Huzurbazar S."/>
            <person name="Westhof E."/>
            <person name="Delsuc F."/>
            <person name="Lehrach H."/>
            <person name="Reinhardt R."/>
            <person name="Weissenbach J."/>
            <person name="Roy S.W."/>
            <person name="Artiguenave F."/>
            <person name="Postlethwait J.H."/>
            <person name="Manak J.R."/>
            <person name="Thompson E.M."/>
            <person name="Jaillon O."/>
            <person name="Du Pasquier L."/>
            <person name="Boudinot P."/>
            <person name="Liberles D.A."/>
            <person name="Volff J.N."/>
            <person name="Philippe H."/>
            <person name="Lenhard B."/>
            <person name="Roest Crollius H."/>
            <person name="Wincker P."/>
            <person name="Chourrout D."/>
        </authorList>
    </citation>
    <scope>NUCLEOTIDE SEQUENCE [LARGE SCALE GENOMIC DNA]</scope>
</reference>
<evidence type="ECO:0000313" key="1">
    <source>
        <dbReference type="EMBL" id="CBY06915.1"/>
    </source>
</evidence>
<keyword evidence="2" id="KW-1185">Reference proteome</keyword>
<accession>E4WTC4</accession>
<organism evidence="1">
    <name type="scientific">Oikopleura dioica</name>
    <name type="common">Tunicate</name>
    <dbReference type="NCBI Taxonomy" id="34765"/>
    <lineage>
        <taxon>Eukaryota</taxon>
        <taxon>Metazoa</taxon>
        <taxon>Chordata</taxon>
        <taxon>Tunicata</taxon>
        <taxon>Appendicularia</taxon>
        <taxon>Copelata</taxon>
        <taxon>Oikopleuridae</taxon>
        <taxon>Oikopleura</taxon>
    </lineage>
</organism>